<sequence length="343" mass="38410">MNVLFVGGSNLVIKNGLSTIIPKILRDSGLDIENTYNISVGATTTLFGLESLSLFIKKDVDLIFIEYGINDLPLFVNDKALWDAAFTSLLSLVAKKYPSAHIVTILLGRQKDRFWNSQKKMHQRMREISNNFNALIVDIDSHLKNKRESLSNFSDFYLDESHYKSPSVTGYISQTIVSDYLLNKELGYFRAPPSRNTSESLSVYGISGAVSSFENSRFHKQTTILEKENSVEVFVKGNPVGISFISASDSCSLLIESEGLKKIINTKRKKSTAGKFSFILKQIPLYGFYKKDTSKKDVRKIKLTALDNGSKLWDADAVQRTYGMEPASKDSKGSVYISHISSF</sequence>
<protein>
    <submittedName>
        <fullName evidence="1">SGNH/GDSL hydrolase family protein</fullName>
    </submittedName>
</protein>
<proteinExistence type="predicted"/>
<dbReference type="EMBL" id="JAERTZ010000023">
    <property type="protein sequence ID" value="MBL1377765.1"/>
    <property type="molecule type" value="Genomic_DNA"/>
</dbReference>
<name>A0ABS1QSE0_9GAMM</name>
<keyword evidence="1" id="KW-0378">Hydrolase</keyword>
<dbReference type="GO" id="GO:0016787">
    <property type="term" value="F:hydrolase activity"/>
    <property type="evidence" value="ECO:0007669"/>
    <property type="project" value="UniProtKB-KW"/>
</dbReference>
<evidence type="ECO:0000313" key="2">
    <source>
        <dbReference type="Proteomes" id="UP000638570"/>
    </source>
</evidence>
<comment type="caution">
    <text evidence="1">The sequence shown here is derived from an EMBL/GenBank/DDBJ whole genome shotgun (WGS) entry which is preliminary data.</text>
</comment>
<dbReference type="RefSeq" id="WP_202085008.1">
    <property type="nucleotide sequence ID" value="NZ_JAERTZ010000023.1"/>
</dbReference>
<keyword evidence="2" id="KW-1185">Reference proteome</keyword>
<evidence type="ECO:0000313" key="1">
    <source>
        <dbReference type="EMBL" id="MBL1377765.1"/>
    </source>
</evidence>
<dbReference type="Gene3D" id="3.40.50.1110">
    <property type="entry name" value="SGNH hydrolase"/>
    <property type="match status" value="1"/>
</dbReference>
<organism evidence="1 2">
    <name type="scientific">Zobellella iuensis</name>
    <dbReference type="NCBI Taxonomy" id="2803811"/>
    <lineage>
        <taxon>Bacteria</taxon>
        <taxon>Pseudomonadati</taxon>
        <taxon>Pseudomonadota</taxon>
        <taxon>Gammaproteobacteria</taxon>
        <taxon>Aeromonadales</taxon>
        <taxon>Aeromonadaceae</taxon>
        <taxon>Zobellella</taxon>
    </lineage>
</organism>
<gene>
    <name evidence="1" type="ORF">JKV55_10535</name>
</gene>
<reference evidence="2" key="1">
    <citation type="submission" date="2021-01" db="EMBL/GenBank/DDBJ databases">
        <title>Genome public.</title>
        <authorList>
            <person name="Liu C."/>
            <person name="Sun Q."/>
        </authorList>
    </citation>
    <scope>NUCLEOTIDE SEQUENCE [LARGE SCALE GENOMIC DNA]</scope>
    <source>
        <strain evidence="2">CGMCC 1.18722</strain>
    </source>
</reference>
<accession>A0ABS1QSE0</accession>
<dbReference type="Proteomes" id="UP000638570">
    <property type="component" value="Unassembled WGS sequence"/>
</dbReference>
<dbReference type="SUPFAM" id="SSF52266">
    <property type="entry name" value="SGNH hydrolase"/>
    <property type="match status" value="1"/>
</dbReference>
<dbReference type="CDD" id="cd00229">
    <property type="entry name" value="SGNH_hydrolase"/>
    <property type="match status" value="1"/>
</dbReference>
<dbReference type="InterPro" id="IPR036514">
    <property type="entry name" value="SGNH_hydro_sf"/>
</dbReference>